<sequence length="67" mass="7324">MGPRCDGQIRKSYGTFGCSYDAVWNVGQPGRIATTTACAHHLHQVIKDLQKALSWTEFVITPVSSST</sequence>
<evidence type="ECO:0000313" key="1">
    <source>
        <dbReference type="EMBL" id="MDT0267961.1"/>
    </source>
</evidence>
<comment type="caution">
    <text evidence="1">The sequence shown here is derived from an EMBL/GenBank/DDBJ whole genome shotgun (WGS) entry which is preliminary data.</text>
</comment>
<organism evidence="1 2">
    <name type="scientific">Streptomyces chisholmiae</name>
    <dbReference type="NCBI Taxonomy" id="3075540"/>
    <lineage>
        <taxon>Bacteria</taxon>
        <taxon>Bacillati</taxon>
        <taxon>Actinomycetota</taxon>
        <taxon>Actinomycetes</taxon>
        <taxon>Kitasatosporales</taxon>
        <taxon>Streptomycetaceae</taxon>
        <taxon>Streptomyces</taxon>
    </lineage>
</organism>
<dbReference type="RefSeq" id="WP_311668042.1">
    <property type="nucleotide sequence ID" value="NZ_JAVREO010000009.1"/>
</dbReference>
<reference evidence="2" key="1">
    <citation type="submission" date="2023-07" db="EMBL/GenBank/DDBJ databases">
        <title>30 novel species of actinomycetes from the DSMZ collection.</title>
        <authorList>
            <person name="Nouioui I."/>
        </authorList>
    </citation>
    <scope>NUCLEOTIDE SEQUENCE [LARGE SCALE GENOMIC DNA]</scope>
    <source>
        <strain evidence="2">DSM 44915</strain>
    </source>
</reference>
<dbReference type="EMBL" id="JAVREO010000009">
    <property type="protein sequence ID" value="MDT0267961.1"/>
    <property type="molecule type" value="Genomic_DNA"/>
</dbReference>
<evidence type="ECO:0000313" key="2">
    <source>
        <dbReference type="Proteomes" id="UP001183410"/>
    </source>
</evidence>
<proteinExistence type="predicted"/>
<dbReference type="Proteomes" id="UP001183410">
    <property type="component" value="Unassembled WGS sequence"/>
</dbReference>
<name>A0ABU2JSK2_9ACTN</name>
<keyword evidence="2" id="KW-1185">Reference proteome</keyword>
<accession>A0ABU2JSK2</accession>
<gene>
    <name evidence="1" type="ORF">RM844_16905</name>
</gene>
<protein>
    <submittedName>
        <fullName evidence="1">Uncharacterized protein</fullName>
    </submittedName>
</protein>